<evidence type="ECO:0000313" key="3">
    <source>
        <dbReference type="EMBL" id="AEA99367.1"/>
    </source>
</evidence>
<keyword evidence="2" id="KW-0812">Transmembrane</keyword>
<proteinExistence type="predicted"/>
<evidence type="ECO:0000256" key="1">
    <source>
        <dbReference type="SAM" id="MobiDB-lite"/>
    </source>
</evidence>
<dbReference type="EMBL" id="CP001103">
    <property type="protein sequence ID" value="AEA99367.1"/>
    <property type="molecule type" value="Genomic_DNA"/>
</dbReference>
<name>F2G3H0_ALTMD</name>
<feature type="transmembrane region" description="Helical" evidence="2">
    <location>
        <begin position="484"/>
        <end position="512"/>
    </location>
</feature>
<reference evidence="3 4" key="2">
    <citation type="journal article" date="2015" name="Antonie Van Leeuwenhoek">
        <title>Ecophysiological diversity of a novel member of the genus Alteromonas, and description of Alteromonas mediterranea sp. nov.</title>
        <authorList>
            <person name="Ivanova E.P."/>
            <person name="Lopez-Perez M."/>
            <person name="Zabalos M."/>
            <person name="Nguyen S.H."/>
            <person name="Webb H.K."/>
            <person name="Ryan J."/>
            <person name="Lagutin K."/>
            <person name="Vyssotski M."/>
            <person name="Crawford R.J."/>
            <person name="Rodriguez-Valera F."/>
        </authorList>
    </citation>
    <scope>NUCLEOTIDE SEQUENCE [LARGE SCALE GENOMIC DNA]</scope>
    <source>
        <strain evidence="4">DSM 17117 / CIP 110805 / LMG 28347 / Deep ecotype</strain>
    </source>
</reference>
<reference evidence="3 4" key="1">
    <citation type="journal article" date="2008" name="ISME J.">
        <title>Comparative genomics of two ecotypes of the marine planktonic copiotroph Alteromonas macleodii suggests alternative lifestyles associated with different kinds of particulate organic matter.</title>
        <authorList>
            <person name="Ivars-Martinez E."/>
            <person name="Martin-Cuadrado A.B."/>
            <person name="D'Auria G."/>
            <person name="Mira A."/>
            <person name="Ferriera S."/>
            <person name="Johnson J."/>
            <person name="Friedman R."/>
            <person name="Rodriguez-Valera F."/>
        </authorList>
    </citation>
    <scope>NUCLEOTIDE SEQUENCE [LARGE SCALE GENOMIC DNA]</scope>
    <source>
        <strain evidence="4">DSM 17117 / CIP 110805 / LMG 28347 / Deep ecotype</strain>
    </source>
</reference>
<keyword evidence="4" id="KW-1185">Reference proteome</keyword>
<feature type="transmembrane region" description="Helical" evidence="2">
    <location>
        <begin position="552"/>
        <end position="571"/>
    </location>
</feature>
<protein>
    <submittedName>
        <fullName evidence="3">Uncharacterized protein</fullName>
    </submittedName>
</protein>
<feature type="region of interest" description="Disordered" evidence="1">
    <location>
        <begin position="161"/>
        <end position="192"/>
    </location>
</feature>
<feature type="compositionally biased region" description="Basic and acidic residues" evidence="1">
    <location>
        <begin position="161"/>
        <end position="181"/>
    </location>
</feature>
<feature type="transmembrane region" description="Helical" evidence="2">
    <location>
        <begin position="12"/>
        <end position="33"/>
    </location>
</feature>
<sequence length="604" mass="66042">MTLPTSFSKEKAILNLQCLCVIFALFIAFPAFAHHGSSGQFDTNATVEFSGNITRVRLVNPHAYVYFDSIDEAGKVTNKRCELQSGSLLKRRGWTQSLFKTGSFISIKGSPDRTDPTTCYMKEITFENGVVAFRNSEFDENGNVLVTSEGALDGEPSKEYHAEEHEEDFHHDDEHHDEDGHLNTAPLEQTVDLSSRERLREDGSLNMAGNWVMVRSGEGPPGGGGSRAMLTPAGQKAVEGATSADNPRYQCKPTNIIMDWWFDMMVNHIEQTDKRITLTYGFMNLKRTIYLDGTTMPANYQPNRAGFSTGKWEGDELVVTTTGFDEGWIMAPLGGNPGGPPPGQERAKRPPRPSGEQGIPRAGTRGPEGRPGPPSPAKNSAQMTIVERFTLSEDGTVLSRKYTITDPLYLASPMEGQDEVTFTNDKFIDYECEDLTAERGSDSLGGVGVTRATKNNIESSETAKGFLYSLEDSTIGITISSTQWGYPIVLSLHAIGMAIMVGVSLMLCARVIGFTSTIPLSSFAPYWSIGLIGFVINFLSGTALFFGNASELYFNLAFRIKIGLVVLGLVLTKLMVKRAIILGSDCGKGHKPLVTWSTKITQPS</sequence>
<evidence type="ECO:0000256" key="2">
    <source>
        <dbReference type="SAM" id="Phobius"/>
    </source>
</evidence>
<organism evidence="3 4">
    <name type="scientific">Alteromonas mediterranea (strain DSM 17117 / CIP 110805 / LMG 28347 / Deep ecotype)</name>
    <dbReference type="NCBI Taxonomy" id="1774373"/>
    <lineage>
        <taxon>Bacteria</taxon>
        <taxon>Pseudomonadati</taxon>
        <taxon>Pseudomonadota</taxon>
        <taxon>Gammaproteobacteria</taxon>
        <taxon>Alteromonadales</taxon>
        <taxon>Alteromonadaceae</taxon>
        <taxon>Alteromonas/Salinimonas group</taxon>
        <taxon>Alteromonas</taxon>
    </lineage>
</organism>
<dbReference type="Pfam" id="PF19649">
    <property type="entry name" value="DUF6152"/>
    <property type="match status" value="1"/>
</dbReference>
<dbReference type="RefSeq" id="WP_012519657.1">
    <property type="nucleotide sequence ID" value="NC_011138.3"/>
</dbReference>
<feature type="transmembrane region" description="Helical" evidence="2">
    <location>
        <begin position="524"/>
        <end position="546"/>
    </location>
</feature>
<feature type="region of interest" description="Disordered" evidence="1">
    <location>
        <begin position="329"/>
        <end position="381"/>
    </location>
</feature>
<keyword evidence="2" id="KW-0472">Membrane</keyword>
<evidence type="ECO:0000313" key="4">
    <source>
        <dbReference type="Proteomes" id="UP000001870"/>
    </source>
</evidence>
<dbReference type="InterPro" id="IPR046150">
    <property type="entry name" value="DUF6152"/>
</dbReference>
<dbReference type="Proteomes" id="UP000001870">
    <property type="component" value="Chromosome"/>
</dbReference>
<keyword evidence="2" id="KW-1133">Transmembrane helix</keyword>
<accession>F2G3H0</accession>
<dbReference type="KEGG" id="amc:MADE_1016185"/>
<dbReference type="HOGENOM" id="CLU_477899_0_0_6"/>
<dbReference type="AlphaFoldDB" id="F2G3H0"/>
<gene>
    <name evidence="3" type="ordered locus">MADE_1016185</name>
</gene>